<keyword evidence="3" id="KW-0804">Transcription</keyword>
<dbReference type="Gene3D" id="1.10.10.10">
    <property type="entry name" value="Winged helix-like DNA-binding domain superfamily/Winged helix DNA-binding domain"/>
    <property type="match status" value="1"/>
</dbReference>
<dbReference type="GO" id="GO:0003700">
    <property type="term" value="F:DNA-binding transcription factor activity"/>
    <property type="evidence" value="ECO:0007669"/>
    <property type="project" value="InterPro"/>
</dbReference>
<keyword evidence="2" id="KW-0238">DNA-binding</keyword>
<proteinExistence type="predicted"/>
<feature type="domain" description="HTH gntR-type" evidence="4">
    <location>
        <begin position="13"/>
        <end position="81"/>
    </location>
</feature>
<dbReference type="GO" id="GO:0045892">
    <property type="term" value="P:negative regulation of DNA-templated transcription"/>
    <property type="evidence" value="ECO:0007669"/>
    <property type="project" value="InterPro"/>
</dbReference>
<name>A0A0F9YSG9_9ZZZZ</name>
<dbReference type="SMART" id="SM00345">
    <property type="entry name" value="HTH_GNTR"/>
    <property type="match status" value="1"/>
</dbReference>
<dbReference type="AlphaFoldDB" id="A0A0F9YSG9"/>
<dbReference type="EMBL" id="LAZR01000012">
    <property type="protein sequence ID" value="KKO07634.1"/>
    <property type="molecule type" value="Genomic_DNA"/>
</dbReference>
<dbReference type="PROSITE" id="PS50949">
    <property type="entry name" value="HTH_GNTR"/>
    <property type="match status" value="1"/>
</dbReference>
<dbReference type="SUPFAM" id="SSF64288">
    <property type="entry name" value="Chorismate lyase-like"/>
    <property type="match status" value="1"/>
</dbReference>
<dbReference type="PANTHER" id="PTHR44846:SF16">
    <property type="entry name" value="TRANSCRIPTIONAL REGULATOR PHNF-RELATED"/>
    <property type="match status" value="1"/>
</dbReference>
<protein>
    <recommendedName>
        <fullName evidence="4">HTH gntR-type domain-containing protein</fullName>
    </recommendedName>
</protein>
<evidence type="ECO:0000313" key="5">
    <source>
        <dbReference type="EMBL" id="KKO07634.1"/>
    </source>
</evidence>
<reference evidence="5" key="1">
    <citation type="journal article" date="2015" name="Nature">
        <title>Complex archaea that bridge the gap between prokaryotes and eukaryotes.</title>
        <authorList>
            <person name="Spang A."/>
            <person name="Saw J.H."/>
            <person name="Jorgensen S.L."/>
            <person name="Zaremba-Niedzwiedzka K."/>
            <person name="Martijn J."/>
            <person name="Lind A.E."/>
            <person name="van Eijk R."/>
            <person name="Schleper C."/>
            <person name="Guy L."/>
            <person name="Ettema T.J."/>
        </authorList>
    </citation>
    <scope>NUCLEOTIDE SEQUENCE</scope>
</reference>
<dbReference type="InterPro" id="IPR036388">
    <property type="entry name" value="WH-like_DNA-bd_sf"/>
</dbReference>
<dbReference type="InterPro" id="IPR050679">
    <property type="entry name" value="Bact_HTH_transcr_reg"/>
</dbReference>
<dbReference type="InterPro" id="IPR011663">
    <property type="entry name" value="UTRA"/>
</dbReference>
<dbReference type="InterPro" id="IPR010248">
    <property type="entry name" value="His_ut_repres"/>
</dbReference>
<evidence type="ECO:0000256" key="1">
    <source>
        <dbReference type="ARBA" id="ARBA00023015"/>
    </source>
</evidence>
<dbReference type="Pfam" id="PF00392">
    <property type="entry name" value="GntR"/>
    <property type="match status" value="1"/>
</dbReference>
<dbReference type="InterPro" id="IPR036390">
    <property type="entry name" value="WH_DNA-bd_sf"/>
</dbReference>
<dbReference type="NCBIfam" id="TIGR02018">
    <property type="entry name" value="his_ut_repres"/>
    <property type="match status" value="1"/>
</dbReference>
<accession>A0A0F9YSG9</accession>
<dbReference type="FunFam" id="1.10.10.10:FF:000079">
    <property type="entry name" value="GntR family transcriptional regulator"/>
    <property type="match status" value="1"/>
</dbReference>
<dbReference type="GO" id="GO:0006547">
    <property type="term" value="P:L-histidine metabolic process"/>
    <property type="evidence" value="ECO:0007669"/>
    <property type="project" value="InterPro"/>
</dbReference>
<dbReference type="PRINTS" id="PR00035">
    <property type="entry name" value="HTHGNTR"/>
</dbReference>
<organism evidence="5">
    <name type="scientific">marine sediment metagenome</name>
    <dbReference type="NCBI Taxonomy" id="412755"/>
    <lineage>
        <taxon>unclassified sequences</taxon>
        <taxon>metagenomes</taxon>
        <taxon>ecological metagenomes</taxon>
    </lineage>
</organism>
<dbReference type="InterPro" id="IPR028978">
    <property type="entry name" value="Chorismate_lyase_/UTRA_dom_sf"/>
</dbReference>
<evidence type="ECO:0000256" key="2">
    <source>
        <dbReference type="ARBA" id="ARBA00023125"/>
    </source>
</evidence>
<evidence type="ECO:0000256" key="3">
    <source>
        <dbReference type="ARBA" id="ARBA00023163"/>
    </source>
</evidence>
<dbReference type="CDD" id="cd07377">
    <property type="entry name" value="WHTH_GntR"/>
    <property type="match status" value="1"/>
</dbReference>
<keyword evidence="1" id="KW-0805">Transcription regulation</keyword>
<dbReference type="SUPFAM" id="SSF46785">
    <property type="entry name" value="Winged helix' DNA-binding domain"/>
    <property type="match status" value="1"/>
</dbReference>
<sequence length="251" mass="28312">MKKTDTDSVTAPKALYLQAKQFVLERTASGFWKPGDMIPSENQLVNELGMSRMTINRALRELTSEGYLERTSGVGTFIAERKPHSNLLQIANIADEIISRGHRYHCEVLELGRVAAPFAIASALELTTGSSVYHLRCVHYEEDLAVQLEDRYVSPTMAPDFIHQRFDDTLQPSRYLLNTIPVDEIEHIVDALLPSEEDAKALDIDTNEPCLALMRRTWSASRVVTYVKFLHPSMRYRLGSRYSVDATSHAG</sequence>
<dbReference type="PANTHER" id="PTHR44846">
    <property type="entry name" value="MANNOSYL-D-GLYCERATE TRANSPORT/METABOLISM SYSTEM REPRESSOR MNGR-RELATED"/>
    <property type="match status" value="1"/>
</dbReference>
<dbReference type="GO" id="GO:0003677">
    <property type="term" value="F:DNA binding"/>
    <property type="evidence" value="ECO:0007669"/>
    <property type="project" value="UniProtKB-KW"/>
</dbReference>
<evidence type="ECO:0000259" key="4">
    <source>
        <dbReference type="PROSITE" id="PS50949"/>
    </source>
</evidence>
<dbReference type="InterPro" id="IPR000524">
    <property type="entry name" value="Tscrpt_reg_HTH_GntR"/>
</dbReference>
<comment type="caution">
    <text evidence="5">The sequence shown here is derived from an EMBL/GenBank/DDBJ whole genome shotgun (WGS) entry which is preliminary data.</text>
</comment>
<dbReference type="SMART" id="SM00866">
    <property type="entry name" value="UTRA"/>
    <property type="match status" value="1"/>
</dbReference>
<dbReference type="Pfam" id="PF07702">
    <property type="entry name" value="UTRA"/>
    <property type="match status" value="1"/>
</dbReference>
<gene>
    <name evidence="5" type="ORF">LCGC14_0055900</name>
</gene>
<dbReference type="Gene3D" id="3.40.1410.10">
    <property type="entry name" value="Chorismate lyase-like"/>
    <property type="match status" value="1"/>
</dbReference>